<dbReference type="AlphaFoldDB" id="A0A914VLU4"/>
<feature type="compositionally biased region" description="Polar residues" evidence="1">
    <location>
        <begin position="116"/>
        <end position="129"/>
    </location>
</feature>
<evidence type="ECO:0000313" key="3">
    <source>
        <dbReference type="WBParaSite" id="PSAMB.scaffold2200size24653.g16774.t1"/>
    </source>
</evidence>
<name>A0A914VLU4_9BILA</name>
<keyword evidence="2" id="KW-1185">Reference proteome</keyword>
<feature type="region of interest" description="Disordered" evidence="1">
    <location>
        <begin position="103"/>
        <end position="129"/>
    </location>
</feature>
<reference evidence="3" key="1">
    <citation type="submission" date="2022-11" db="UniProtKB">
        <authorList>
            <consortium name="WormBaseParasite"/>
        </authorList>
    </citation>
    <scope>IDENTIFICATION</scope>
</reference>
<evidence type="ECO:0000256" key="1">
    <source>
        <dbReference type="SAM" id="MobiDB-lite"/>
    </source>
</evidence>
<accession>A0A914VLU4</accession>
<proteinExistence type="predicted"/>
<organism evidence="2 3">
    <name type="scientific">Plectus sambesii</name>
    <dbReference type="NCBI Taxonomy" id="2011161"/>
    <lineage>
        <taxon>Eukaryota</taxon>
        <taxon>Metazoa</taxon>
        <taxon>Ecdysozoa</taxon>
        <taxon>Nematoda</taxon>
        <taxon>Chromadorea</taxon>
        <taxon>Plectida</taxon>
        <taxon>Plectina</taxon>
        <taxon>Plectoidea</taxon>
        <taxon>Plectidae</taxon>
        <taxon>Plectus</taxon>
    </lineage>
</organism>
<evidence type="ECO:0000313" key="2">
    <source>
        <dbReference type="Proteomes" id="UP000887566"/>
    </source>
</evidence>
<protein>
    <submittedName>
        <fullName evidence="3">Uncharacterized protein</fullName>
    </submittedName>
</protein>
<dbReference type="Proteomes" id="UP000887566">
    <property type="component" value="Unplaced"/>
</dbReference>
<dbReference type="WBParaSite" id="PSAMB.scaffold2200size24653.g16774.t1">
    <property type="protein sequence ID" value="PSAMB.scaffold2200size24653.g16774.t1"/>
    <property type="gene ID" value="PSAMB.scaffold2200size24653.g16774"/>
</dbReference>
<sequence>MSSGGLEVGGVSVRKSLWDPSNNSKYSLNRLTLGALEEAEPEQYANITEVYKVQNSVQSFNNLPSGYLLYYAGDNIKTTAGTGFYIPAFLAFIRLQALNYSDNNDSTAGKNDENDSGVNNKTTASSYAT</sequence>